<dbReference type="GO" id="GO:0005739">
    <property type="term" value="C:mitochondrion"/>
    <property type="evidence" value="ECO:0007669"/>
    <property type="project" value="TreeGrafter"/>
</dbReference>
<dbReference type="Gene3D" id="3.60.130.10">
    <property type="entry name" value="Clavaminate synthase-like"/>
    <property type="match status" value="1"/>
</dbReference>
<evidence type="ECO:0000256" key="1">
    <source>
        <dbReference type="ARBA" id="ARBA00023002"/>
    </source>
</evidence>
<gene>
    <name evidence="3" type="ORF">Mgra_00006036</name>
</gene>
<dbReference type="Proteomes" id="UP000605970">
    <property type="component" value="Unassembled WGS sequence"/>
</dbReference>
<sequence length="464" mass="54167">MNQVKIGVYLPNKKVSYCRAIKVIFKDGSNGVFPYVWLRDCSLDEDTYVISNAMKGRLHLMRDFDVKFTQKKKNLYEQQWLRDHCPGSNNVREKRRKIYLGRECIYLWEDRAEIEYRLKRFSHQSFLEDDKVRRGEINWFGIGWIRSGFGGFFIILLHGGKSGLPKKQVLHDFLTAVCIDGIAVLKGKEYNKKLRNDVLWSIINRIGMVQPTHFGETFGVWPKPDASNMAYANTQELPYHTDFPSLQDPPQLQMLHMCKMAECGGGKSMFVDGFSVAKKVWENLMSIEHPDHFQLLCSIPLEFIEEGFDVHNVKGFENKEERVDFSMVARHKTFKTNDLGRVIQVQFGNVMRSWFVDTDDPLIIQKVYDALKLFTTLCYLPENQLIFPLESGKNGQITSKRSTLSDTVLWANTRLLHARSSYKLIGIPERERYMLGCYFGWDTIKSRIRLIRRQLKLPEEQEML</sequence>
<organism evidence="3 4">
    <name type="scientific">Meloidogyne graminicola</name>
    <dbReference type="NCBI Taxonomy" id="189291"/>
    <lineage>
        <taxon>Eukaryota</taxon>
        <taxon>Metazoa</taxon>
        <taxon>Ecdysozoa</taxon>
        <taxon>Nematoda</taxon>
        <taxon>Chromadorea</taxon>
        <taxon>Rhabditida</taxon>
        <taxon>Tylenchina</taxon>
        <taxon>Tylenchomorpha</taxon>
        <taxon>Tylenchoidea</taxon>
        <taxon>Meloidogynidae</taxon>
        <taxon>Meloidogyninae</taxon>
        <taxon>Meloidogyne</taxon>
    </lineage>
</organism>
<dbReference type="InterPro" id="IPR042098">
    <property type="entry name" value="TauD-like_sf"/>
</dbReference>
<dbReference type="SUPFAM" id="SSF51197">
    <property type="entry name" value="Clavaminate synthase-like"/>
    <property type="match status" value="1"/>
</dbReference>
<dbReference type="PANTHER" id="PTHR10696">
    <property type="entry name" value="GAMMA-BUTYROBETAINE HYDROXYLASE-RELATED"/>
    <property type="match status" value="1"/>
</dbReference>
<name>A0A8S9ZM95_9BILA</name>
<evidence type="ECO:0000259" key="2">
    <source>
        <dbReference type="Pfam" id="PF02668"/>
    </source>
</evidence>
<protein>
    <recommendedName>
        <fullName evidence="2">TauD/TfdA-like domain-containing protein</fullName>
    </recommendedName>
</protein>
<dbReference type="OrthoDB" id="406634at2759"/>
<proteinExistence type="predicted"/>
<keyword evidence="1" id="KW-0560">Oxidoreductase</keyword>
<dbReference type="Pfam" id="PF02668">
    <property type="entry name" value="TauD"/>
    <property type="match status" value="1"/>
</dbReference>
<dbReference type="EMBL" id="JABEBT010000055">
    <property type="protein sequence ID" value="KAF7634587.1"/>
    <property type="molecule type" value="Genomic_DNA"/>
</dbReference>
<keyword evidence="4" id="KW-1185">Reference proteome</keyword>
<reference evidence="3" key="1">
    <citation type="journal article" date="2020" name="Ecol. Evol.">
        <title>Genome structure and content of the rice root-knot nematode (Meloidogyne graminicola).</title>
        <authorList>
            <person name="Phan N.T."/>
            <person name="Danchin E.G.J."/>
            <person name="Klopp C."/>
            <person name="Perfus-Barbeoch L."/>
            <person name="Kozlowski D.K."/>
            <person name="Koutsovoulos G.D."/>
            <person name="Lopez-Roques C."/>
            <person name="Bouchez O."/>
            <person name="Zahm M."/>
            <person name="Besnard G."/>
            <person name="Bellafiore S."/>
        </authorList>
    </citation>
    <scope>NUCLEOTIDE SEQUENCE</scope>
    <source>
        <strain evidence="3">VN-18</strain>
    </source>
</reference>
<evidence type="ECO:0000313" key="4">
    <source>
        <dbReference type="Proteomes" id="UP000605970"/>
    </source>
</evidence>
<dbReference type="GO" id="GO:0016491">
    <property type="term" value="F:oxidoreductase activity"/>
    <property type="evidence" value="ECO:0007669"/>
    <property type="project" value="UniProtKB-KW"/>
</dbReference>
<dbReference type="PANTHER" id="PTHR10696:SF33">
    <property type="entry name" value="GAMMA-BUTYROBETAINE DIOXYGENASE"/>
    <property type="match status" value="1"/>
</dbReference>
<comment type="caution">
    <text evidence="3">The sequence shown here is derived from an EMBL/GenBank/DDBJ whole genome shotgun (WGS) entry which is preliminary data.</text>
</comment>
<feature type="domain" description="TauD/TfdA-like" evidence="2">
    <location>
        <begin position="178"/>
        <end position="438"/>
    </location>
</feature>
<evidence type="ECO:0000313" key="3">
    <source>
        <dbReference type="EMBL" id="KAF7634587.1"/>
    </source>
</evidence>
<dbReference type="InterPro" id="IPR003819">
    <property type="entry name" value="TauD/TfdA-like"/>
</dbReference>
<dbReference type="GO" id="GO:0045329">
    <property type="term" value="P:carnitine biosynthetic process"/>
    <property type="evidence" value="ECO:0007669"/>
    <property type="project" value="TreeGrafter"/>
</dbReference>
<dbReference type="InterPro" id="IPR050411">
    <property type="entry name" value="AlphaKG_dependent_hydroxylases"/>
</dbReference>
<accession>A0A8S9ZM95</accession>
<dbReference type="AlphaFoldDB" id="A0A8S9ZM95"/>